<feature type="coiled-coil region" evidence="4">
    <location>
        <begin position="75"/>
        <end position="102"/>
    </location>
</feature>
<dbReference type="GO" id="GO:0003677">
    <property type="term" value="F:DNA binding"/>
    <property type="evidence" value="ECO:0007669"/>
    <property type="project" value="UniProtKB-KW"/>
</dbReference>
<dbReference type="SMART" id="SM00422">
    <property type="entry name" value="HTH_MERR"/>
    <property type="match status" value="1"/>
</dbReference>
<dbReference type="PRINTS" id="PR00040">
    <property type="entry name" value="HTHMERR"/>
</dbReference>
<name>A0A7M1KMP4_9PSED</name>
<dbReference type="InterPro" id="IPR047057">
    <property type="entry name" value="MerR_fam"/>
</dbReference>
<keyword evidence="1" id="KW-0805">Transcription regulation</keyword>
<dbReference type="PANTHER" id="PTHR30204">
    <property type="entry name" value="REDOX-CYCLING DRUG-SENSING TRANSCRIPTIONAL ACTIVATOR SOXR"/>
    <property type="match status" value="1"/>
</dbReference>
<dbReference type="InterPro" id="IPR000551">
    <property type="entry name" value="MerR-type_HTH_dom"/>
</dbReference>
<evidence type="ECO:0000313" key="6">
    <source>
        <dbReference type="EMBL" id="QOQ77676.1"/>
    </source>
</evidence>
<dbReference type="InterPro" id="IPR009061">
    <property type="entry name" value="DNA-bd_dom_put_sf"/>
</dbReference>
<protein>
    <submittedName>
        <fullName evidence="6">MerR family transcriptional regulator</fullName>
    </submittedName>
</protein>
<reference evidence="6 7" key="1">
    <citation type="submission" date="2020-10" db="EMBL/GenBank/DDBJ databases">
        <title>High quality whole genome sequence of Pseudomonas poae PMA22.</title>
        <authorList>
            <person name="Hernandez J.G."/>
            <person name="Rodriguez P."/>
            <person name="Cuevas C."/>
            <person name="de la Calle F."/>
            <person name="Galan B."/>
            <person name="Garcia J.L."/>
        </authorList>
    </citation>
    <scope>NUCLEOTIDE SEQUENCE [LARGE SCALE GENOMIC DNA]</scope>
    <source>
        <strain evidence="6 7">PMA22</strain>
    </source>
</reference>
<feature type="domain" description="HTH merR-type" evidence="5">
    <location>
        <begin position="1"/>
        <end position="69"/>
    </location>
</feature>
<dbReference type="Gene3D" id="1.10.1660.10">
    <property type="match status" value="1"/>
</dbReference>
<keyword evidence="2" id="KW-0238">DNA-binding</keyword>
<dbReference type="PROSITE" id="PS50937">
    <property type="entry name" value="HTH_MERR_2"/>
    <property type="match status" value="1"/>
</dbReference>
<dbReference type="PANTHER" id="PTHR30204:SF94">
    <property type="entry name" value="HEAVY METAL-DEPENDENT TRANSCRIPTIONAL REGULATOR HI_0293-RELATED"/>
    <property type="match status" value="1"/>
</dbReference>
<keyword evidence="3" id="KW-0804">Transcription</keyword>
<dbReference type="AlphaFoldDB" id="A0A7M1KMP4"/>
<sequence length="152" mass="16464">MNIGELAKRSGLAASRIRFYEAEGLISQVGRQANGYRRYSAEALQTLQLIQSAQQAGFTLQELKALMPAPGESKRDELIEALERKVAQIEAMQAQLAHSKAQLLGVIEAVRAHPADVPCSMGQKQVLASITDDRSHALRGNAASDALRPAEE</sequence>
<evidence type="ECO:0000259" key="5">
    <source>
        <dbReference type="PROSITE" id="PS50937"/>
    </source>
</evidence>
<gene>
    <name evidence="6" type="ORF">IMF22_11850</name>
</gene>
<dbReference type="SUPFAM" id="SSF46955">
    <property type="entry name" value="Putative DNA-binding domain"/>
    <property type="match status" value="1"/>
</dbReference>
<evidence type="ECO:0000313" key="7">
    <source>
        <dbReference type="Proteomes" id="UP000594923"/>
    </source>
</evidence>
<dbReference type="GO" id="GO:0003700">
    <property type="term" value="F:DNA-binding transcription factor activity"/>
    <property type="evidence" value="ECO:0007669"/>
    <property type="project" value="InterPro"/>
</dbReference>
<dbReference type="EMBL" id="CP063073">
    <property type="protein sequence ID" value="QOQ77676.1"/>
    <property type="molecule type" value="Genomic_DNA"/>
</dbReference>
<evidence type="ECO:0000256" key="3">
    <source>
        <dbReference type="ARBA" id="ARBA00023163"/>
    </source>
</evidence>
<evidence type="ECO:0000256" key="2">
    <source>
        <dbReference type="ARBA" id="ARBA00023125"/>
    </source>
</evidence>
<dbReference type="Proteomes" id="UP000594923">
    <property type="component" value="Chromosome"/>
</dbReference>
<evidence type="ECO:0000256" key="1">
    <source>
        <dbReference type="ARBA" id="ARBA00023015"/>
    </source>
</evidence>
<keyword evidence="4" id="KW-0175">Coiled coil</keyword>
<accession>A0A7M1KMP4</accession>
<proteinExistence type="predicted"/>
<dbReference type="Pfam" id="PF13411">
    <property type="entry name" value="MerR_1"/>
    <property type="match status" value="1"/>
</dbReference>
<dbReference type="RefSeq" id="WP_197628810.1">
    <property type="nucleotide sequence ID" value="NZ_CP063073.1"/>
</dbReference>
<dbReference type="PROSITE" id="PS00552">
    <property type="entry name" value="HTH_MERR_1"/>
    <property type="match status" value="1"/>
</dbReference>
<organism evidence="6 7">
    <name type="scientific">Pseudomonas poae</name>
    <dbReference type="NCBI Taxonomy" id="200451"/>
    <lineage>
        <taxon>Bacteria</taxon>
        <taxon>Pseudomonadati</taxon>
        <taxon>Pseudomonadota</taxon>
        <taxon>Gammaproteobacteria</taxon>
        <taxon>Pseudomonadales</taxon>
        <taxon>Pseudomonadaceae</taxon>
        <taxon>Pseudomonas</taxon>
    </lineage>
</organism>
<evidence type="ECO:0000256" key="4">
    <source>
        <dbReference type="SAM" id="Coils"/>
    </source>
</evidence>